<dbReference type="Proteomes" id="UP000199041">
    <property type="component" value="Unassembled WGS sequence"/>
</dbReference>
<evidence type="ECO:0000313" key="1">
    <source>
        <dbReference type="EMBL" id="SDZ77401.1"/>
    </source>
</evidence>
<organism evidence="1 2">
    <name type="scientific">Arachidicoccus rhizosphaerae</name>
    <dbReference type="NCBI Taxonomy" id="551991"/>
    <lineage>
        <taxon>Bacteria</taxon>
        <taxon>Pseudomonadati</taxon>
        <taxon>Bacteroidota</taxon>
        <taxon>Chitinophagia</taxon>
        <taxon>Chitinophagales</taxon>
        <taxon>Chitinophagaceae</taxon>
        <taxon>Arachidicoccus</taxon>
    </lineage>
</organism>
<dbReference type="EMBL" id="FNQY01000001">
    <property type="protein sequence ID" value="SDZ77401.1"/>
    <property type="molecule type" value="Genomic_DNA"/>
</dbReference>
<reference evidence="1 2" key="1">
    <citation type="submission" date="2016-10" db="EMBL/GenBank/DDBJ databases">
        <authorList>
            <person name="de Groot N.N."/>
        </authorList>
    </citation>
    <scope>NUCLEOTIDE SEQUENCE [LARGE SCALE GENOMIC DNA]</scope>
    <source>
        <strain evidence="1 2">Vu-144</strain>
    </source>
</reference>
<dbReference type="AlphaFoldDB" id="A0A1H3VRU2"/>
<protein>
    <recommendedName>
        <fullName evidence="3">Lipoprotein</fullName>
    </recommendedName>
</protein>
<accession>A0A1H3VRU2</accession>
<sequence length="280" mass="32194">MKYPPLIIVLLLLFACRGLSGCGQVKENQVFDLAAAGFQEKIDSLYHDKTLNRTEVDYTLDSLPFKRLPDSVFRYKISSLLSESMGFRLPQNDFGYLYKSKEIDSLVRFDQLYFNSLRTLTDKNKKPVAYYATSRYDQAATRKAALEVFQKKYGAPAYAFFIDHGFDVCSYEWILKDRTIQVETAYGVEAVFGSGNHGGTSKYYTLDLVVMDNGQKENIYKAHIMELPDKIKYDGKLHSYTDLQPEKIFTVSDEFLLNSTKEAYLKDDTGQYDISREKPE</sequence>
<name>A0A1H3VRU2_9BACT</name>
<dbReference type="OrthoDB" id="1420609at2"/>
<dbReference type="RefSeq" id="WP_091392583.1">
    <property type="nucleotide sequence ID" value="NZ_FNQY01000001.1"/>
</dbReference>
<evidence type="ECO:0008006" key="3">
    <source>
        <dbReference type="Google" id="ProtNLM"/>
    </source>
</evidence>
<gene>
    <name evidence="1" type="ORF">SAMN05192529_101394</name>
</gene>
<evidence type="ECO:0000313" key="2">
    <source>
        <dbReference type="Proteomes" id="UP000199041"/>
    </source>
</evidence>
<dbReference type="PROSITE" id="PS51257">
    <property type="entry name" value="PROKAR_LIPOPROTEIN"/>
    <property type="match status" value="1"/>
</dbReference>
<proteinExistence type="predicted"/>
<keyword evidence="2" id="KW-1185">Reference proteome</keyword>